<feature type="domain" description="BIG2" evidence="2">
    <location>
        <begin position="72"/>
        <end position="149"/>
    </location>
</feature>
<keyword evidence="6" id="KW-1185">Reference proteome</keyword>
<dbReference type="GeneID" id="301324065"/>
<evidence type="ECO:0000313" key="5">
    <source>
        <dbReference type="Proteomes" id="UP001196408"/>
    </source>
</evidence>
<dbReference type="InterPro" id="IPR003343">
    <property type="entry name" value="Big_2"/>
</dbReference>
<accession>A0AAW4MRU7</accession>
<dbReference type="Proteomes" id="UP001197492">
    <property type="component" value="Unassembled WGS sequence"/>
</dbReference>
<evidence type="ECO:0000313" key="3">
    <source>
        <dbReference type="EMBL" id="MBV3382968.1"/>
    </source>
</evidence>
<evidence type="ECO:0000313" key="4">
    <source>
        <dbReference type="EMBL" id="MBV3393009.1"/>
    </source>
</evidence>
<keyword evidence="1" id="KW-1133">Transmembrane helix</keyword>
<dbReference type="EMBL" id="JAHOEL010000040">
    <property type="protein sequence ID" value="MBV3393009.1"/>
    <property type="molecule type" value="Genomic_DNA"/>
</dbReference>
<evidence type="ECO:0000256" key="1">
    <source>
        <dbReference type="SAM" id="Phobius"/>
    </source>
</evidence>
<dbReference type="RefSeq" id="WP_217747768.1">
    <property type="nucleotide sequence ID" value="NZ_JAHOEB010000040.1"/>
</dbReference>
<name>A0AAW4MRU7_9FIRM</name>
<keyword evidence="1" id="KW-0812">Transmembrane</keyword>
<dbReference type="Pfam" id="PF02368">
    <property type="entry name" value="Big_2"/>
    <property type="match status" value="1"/>
</dbReference>
<sequence>MSDKQNSTLNEEREPLSKGWIFAGIVLFPLIPFVLIYFNKHLKKKMKMLLGIVYFVFLFGVYQYACVAQGPVLSSVIIPDQYVTVKQGETYQIHYKTDPQKVKVEYTHYSSQYANVASVDQNGLVTTITPGKTRITLTAGDNHHTYKKKYLTIHVIE</sequence>
<feature type="transmembrane region" description="Helical" evidence="1">
    <location>
        <begin position="48"/>
        <end position="65"/>
    </location>
</feature>
<evidence type="ECO:0000313" key="6">
    <source>
        <dbReference type="Proteomes" id="UP001197492"/>
    </source>
</evidence>
<proteinExistence type="predicted"/>
<comment type="caution">
    <text evidence="3">The sequence shown here is derived from an EMBL/GenBank/DDBJ whole genome shotgun (WGS) entry which is preliminary data.</text>
</comment>
<dbReference type="SMART" id="SM00635">
    <property type="entry name" value="BID_2"/>
    <property type="match status" value="1"/>
</dbReference>
<reference evidence="3 6" key="1">
    <citation type="submission" date="2021-06" db="EMBL/GenBank/DDBJ databases">
        <title>Collection of gut derived symbiotic bacterial strains cultured from healthy donors.</title>
        <authorList>
            <person name="Lin H."/>
            <person name="Littmann E."/>
            <person name="Pamer E.G."/>
        </authorList>
    </citation>
    <scope>NUCLEOTIDE SEQUENCE</scope>
    <source>
        <strain evidence="4 6">MSK.21.70</strain>
        <strain evidence="3">MSK.21.82</strain>
    </source>
</reference>
<organism evidence="3 5">
    <name type="scientific">Catenibacterium mitsuokai</name>
    <dbReference type="NCBI Taxonomy" id="100886"/>
    <lineage>
        <taxon>Bacteria</taxon>
        <taxon>Bacillati</taxon>
        <taxon>Bacillota</taxon>
        <taxon>Erysipelotrichia</taxon>
        <taxon>Erysipelotrichales</taxon>
        <taxon>Coprobacillaceae</taxon>
        <taxon>Catenibacterium</taxon>
    </lineage>
</organism>
<dbReference type="EMBL" id="JAHOEF010000040">
    <property type="protein sequence ID" value="MBV3382968.1"/>
    <property type="molecule type" value="Genomic_DNA"/>
</dbReference>
<gene>
    <name evidence="3" type="ORF">KSV97_07000</name>
    <name evidence="4" type="ORF">KSW06_07030</name>
</gene>
<dbReference type="Proteomes" id="UP001196408">
    <property type="component" value="Unassembled WGS sequence"/>
</dbReference>
<evidence type="ECO:0000259" key="2">
    <source>
        <dbReference type="SMART" id="SM00635"/>
    </source>
</evidence>
<keyword evidence="1" id="KW-0472">Membrane</keyword>
<protein>
    <submittedName>
        <fullName evidence="3">Ig-like domain-containing protein</fullName>
    </submittedName>
</protein>
<feature type="transmembrane region" description="Helical" evidence="1">
    <location>
        <begin position="20"/>
        <end position="39"/>
    </location>
</feature>
<dbReference type="AlphaFoldDB" id="A0AAW4MRU7"/>